<protein>
    <recommendedName>
        <fullName evidence="2">Fumarate lyase N-terminal domain-containing protein</fullName>
    </recommendedName>
</protein>
<dbReference type="AlphaFoldDB" id="A0A382TM91"/>
<organism evidence="3">
    <name type="scientific">marine metagenome</name>
    <dbReference type="NCBI Taxonomy" id="408172"/>
    <lineage>
        <taxon>unclassified sequences</taxon>
        <taxon>metagenomes</taxon>
        <taxon>ecological metagenomes</taxon>
    </lineage>
</organism>
<feature type="domain" description="Fumarate lyase N-terminal" evidence="2">
    <location>
        <begin position="8"/>
        <end position="142"/>
    </location>
</feature>
<dbReference type="PANTHER" id="PTHR43172">
    <property type="entry name" value="ADENYLOSUCCINATE LYASE"/>
    <property type="match status" value="1"/>
</dbReference>
<dbReference type="Gene3D" id="1.10.275.10">
    <property type="entry name" value="Fumarase/aspartase (N-terminal domain)"/>
    <property type="match status" value="1"/>
</dbReference>
<dbReference type="InterPro" id="IPR022761">
    <property type="entry name" value="Fumarate_lyase_N"/>
</dbReference>
<evidence type="ECO:0000256" key="1">
    <source>
        <dbReference type="ARBA" id="ARBA00023239"/>
    </source>
</evidence>
<dbReference type="EMBL" id="UINC01137623">
    <property type="protein sequence ID" value="SVD23073.1"/>
    <property type="molecule type" value="Genomic_DNA"/>
</dbReference>
<dbReference type="GO" id="GO:0070626">
    <property type="term" value="F:(S)-2-(5-amino-1-(5-phospho-D-ribosyl)imidazole-4-carboxamido) succinate lyase (fumarate-forming) activity"/>
    <property type="evidence" value="ECO:0007669"/>
    <property type="project" value="TreeGrafter"/>
</dbReference>
<gene>
    <name evidence="3" type="ORF">METZ01_LOCUS375927</name>
</gene>
<sequence>MIPRYNRPEIEKIWSNQNKFKIWTEIECLIAEQLANLGKIPKQASIDIRSNAKFNVQEIEEIEKKTKHDVIAYINNVSSYIGESSKYFHHGVTSSDIIDTGFSIQLKQTGEIILNQLKKLNATLRDKAIKYKNTIMIGRSHG</sequence>
<proteinExistence type="predicted"/>
<dbReference type="GO" id="GO:0004018">
    <property type="term" value="F:N6-(1,2-dicarboxyethyl)AMP AMP-lyase (fumarate-forming) activity"/>
    <property type="evidence" value="ECO:0007669"/>
    <property type="project" value="TreeGrafter"/>
</dbReference>
<dbReference type="PANTHER" id="PTHR43172:SF1">
    <property type="entry name" value="ADENYLOSUCCINATE LYASE"/>
    <property type="match status" value="1"/>
</dbReference>
<dbReference type="Pfam" id="PF00206">
    <property type="entry name" value="Lyase_1"/>
    <property type="match status" value="1"/>
</dbReference>
<reference evidence="3" key="1">
    <citation type="submission" date="2018-05" db="EMBL/GenBank/DDBJ databases">
        <authorList>
            <person name="Lanie J.A."/>
            <person name="Ng W.-L."/>
            <person name="Kazmierczak K.M."/>
            <person name="Andrzejewski T.M."/>
            <person name="Davidsen T.M."/>
            <person name="Wayne K.J."/>
            <person name="Tettelin H."/>
            <person name="Glass J.I."/>
            <person name="Rusch D."/>
            <person name="Podicherti R."/>
            <person name="Tsui H.-C.T."/>
            <person name="Winkler M.E."/>
        </authorList>
    </citation>
    <scope>NUCLEOTIDE SEQUENCE</scope>
</reference>
<dbReference type="InterPro" id="IPR008948">
    <property type="entry name" value="L-Aspartase-like"/>
</dbReference>
<feature type="non-terminal residue" evidence="3">
    <location>
        <position position="142"/>
    </location>
</feature>
<evidence type="ECO:0000313" key="3">
    <source>
        <dbReference type="EMBL" id="SVD23073.1"/>
    </source>
</evidence>
<dbReference type="GO" id="GO:0044208">
    <property type="term" value="P:'de novo' AMP biosynthetic process"/>
    <property type="evidence" value="ECO:0007669"/>
    <property type="project" value="TreeGrafter"/>
</dbReference>
<evidence type="ECO:0000259" key="2">
    <source>
        <dbReference type="Pfam" id="PF00206"/>
    </source>
</evidence>
<dbReference type="InterPro" id="IPR024083">
    <property type="entry name" value="Fumarase/histidase_N"/>
</dbReference>
<name>A0A382TM91_9ZZZZ</name>
<dbReference type="GO" id="GO:0005829">
    <property type="term" value="C:cytosol"/>
    <property type="evidence" value="ECO:0007669"/>
    <property type="project" value="TreeGrafter"/>
</dbReference>
<dbReference type="Gene3D" id="1.20.200.10">
    <property type="entry name" value="Fumarase/aspartase (Central domain)"/>
    <property type="match status" value="1"/>
</dbReference>
<dbReference type="SUPFAM" id="SSF48557">
    <property type="entry name" value="L-aspartase-like"/>
    <property type="match status" value="1"/>
</dbReference>
<accession>A0A382TM91</accession>
<keyword evidence="1" id="KW-0456">Lyase</keyword>